<organism evidence="1 2">
    <name type="scientific">Epilithonimonas hispanica</name>
    <dbReference type="NCBI Taxonomy" id="358687"/>
    <lineage>
        <taxon>Bacteria</taxon>
        <taxon>Pseudomonadati</taxon>
        <taxon>Bacteroidota</taxon>
        <taxon>Flavobacteriia</taxon>
        <taxon>Flavobacteriales</taxon>
        <taxon>Weeksellaceae</taxon>
        <taxon>Chryseobacterium group</taxon>
        <taxon>Epilithonimonas</taxon>
    </lineage>
</organism>
<comment type="caution">
    <text evidence="1">The sequence shown here is derived from an EMBL/GenBank/DDBJ whole genome shotgun (WGS) entry which is preliminary data.</text>
</comment>
<evidence type="ECO:0000313" key="1">
    <source>
        <dbReference type="EMBL" id="REC70285.1"/>
    </source>
</evidence>
<accession>A0A3D9CWX9</accession>
<keyword evidence="2" id="KW-1185">Reference proteome</keyword>
<dbReference type="RefSeq" id="WP_116035079.1">
    <property type="nucleotide sequence ID" value="NZ_JBHLVV010000062.1"/>
</dbReference>
<dbReference type="OrthoDB" id="4535652at2"/>
<dbReference type="Proteomes" id="UP000256326">
    <property type="component" value="Unassembled WGS sequence"/>
</dbReference>
<dbReference type="AlphaFoldDB" id="A0A3D9CWX9"/>
<evidence type="ECO:0000313" key="2">
    <source>
        <dbReference type="Proteomes" id="UP000256326"/>
    </source>
</evidence>
<reference evidence="1 2" key="1">
    <citation type="journal article" date="2006" name="Int. J. Syst. Evol. Microbiol.">
        <title>Chryseobacterium hispanicum sp. nov., isolated from the drinking water distribution system of Sevilla, Spain.</title>
        <authorList>
            <person name="Gallego V."/>
            <person name="Garcia M.T."/>
            <person name="Ventosa A."/>
        </authorList>
    </citation>
    <scope>NUCLEOTIDE SEQUENCE [LARGE SCALE GENOMIC DNA]</scope>
    <source>
        <strain evidence="1 2">KCTC 22104</strain>
    </source>
</reference>
<proteinExistence type="predicted"/>
<dbReference type="EMBL" id="QNUG01000018">
    <property type="protein sequence ID" value="REC70285.1"/>
    <property type="molecule type" value="Genomic_DNA"/>
</dbReference>
<sequence length="69" mass="7793">MVALLNLLLILKLNGFQAQTIDLLPIGGIYFKYNQFSESNQMAFQNMTLNLPAERSNNIPEALYNNSSK</sequence>
<gene>
    <name evidence="1" type="ORF">DRF58_09895</name>
</gene>
<protein>
    <submittedName>
        <fullName evidence="1">Uncharacterized protein</fullName>
    </submittedName>
</protein>
<name>A0A3D9CWX9_9FLAO</name>